<keyword evidence="5" id="KW-1185">Reference proteome</keyword>
<dbReference type="Gene3D" id="3.40.720.10">
    <property type="entry name" value="Alkaline Phosphatase, subunit A"/>
    <property type="match status" value="1"/>
</dbReference>
<dbReference type="Proteomes" id="UP000293142">
    <property type="component" value="Unassembled WGS sequence"/>
</dbReference>
<dbReference type="InterPro" id="IPR017850">
    <property type="entry name" value="Alkaline_phosphatase_core_sf"/>
</dbReference>
<dbReference type="PANTHER" id="PTHR45953">
    <property type="entry name" value="IDURONATE 2-SULFATASE"/>
    <property type="match status" value="1"/>
</dbReference>
<dbReference type="Pfam" id="PF00884">
    <property type="entry name" value="Sulfatase"/>
    <property type="match status" value="1"/>
</dbReference>
<reference evidence="4 5" key="1">
    <citation type="submission" date="2019-02" db="EMBL/GenBank/DDBJ databases">
        <title>Paenibacillus sp. nov., isolated from surface-sterilized tissue of Thalictrum simplex L.</title>
        <authorList>
            <person name="Tuo L."/>
        </authorList>
    </citation>
    <scope>NUCLEOTIDE SEQUENCE [LARGE SCALE GENOMIC DNA]</scope>
    <source>
        <strain evidence="4 5">N2SHLJ1</strain>
    </source>
</reference>
<protein>
    <recommendedName>
        <fullName evidence="3">Sulfatase N-terminal domain-containing protein</fullName>
    </recommendedName>
</protein>
<evidence type="ECO:0000259" key="3">
    <source>
        <dbReference type="Pfam" id="PF00884"/>
    </source>
</evidence>
<keyword evidence="1" id="KW-0479">Metal-binding</keyword>
<evidence type="ECO:0000313" key="4">
    <source>
        <dbReference type="EMBL" id="TBL81967.1"/>
    </source>
</evidence>
<proteinExistence type="predicted"/>
<evidence type="ECO:0000256" key="2">
    <source>
        <dbReference type="ARBA" id="ARBA00022801"/>
    </source>
</evidence>
<dbReference type="GO" id="GO:0008484">
    <property type="term" value="F:sulfuric ester hydrolase activity"/>
    <property type="evidence" value="ECO:0007669"/>
    <property type="project" value="TreeGrafter"/>
</dbReference>
<evidence type="ECO:0000313" key="5">
    <source>
        <dbReference type="Proteomes" id="UP000293142"/>
    </source>
</evidence>
<dbReference type="GO" id="GO:0005737">
    <property type="term" value="C:cytoplasm"/>
    <property type="evidence" value="ECO:0007669"/>
    <property type="project" value="TreeGrafter"/>
</dbReference>
<dbReference type="GO" id="GO:0046872">
    <property type="term" value="F:metal ion binding"/>
    <property type="evidence" value="ECO:0007669"/>
    <property type="project" value="UniProtKB-KW"/>
</dbReference>
<gene>
    <name evidence="4" type="ORF">EYB31_00195</name>
</gene>
<keyword evidence="2" id="KW-0378">Hydrolase</keyword>
<dbReference type="RefSeq" id="WP_131011252.1">
    <property type="nucleotide sequence ID" value="NZ_SIRE01000001.1"/>
</dbReference>
<dbReference type="SUPFAM" id="SSF53649">
    <property type="entry name" value="Alkaline phosphatase-like"/>
    <property type="match status" value="1"/>
</dbReference>
<comment type="caution">
    <text evidence="4">The sequence shown here is derived from an EMBL/GenBank/DDBJ whole genome shotgun (WGS) entry which is preliminary data.</text>
</comment>
<sequence length="473" mass="53901">MNRPHIVLITADELRKDGLSCYGNEAIRTPNLDRLAGESLMFERAYTNSPWCLPSRCAIATGRLPHNNGAYSNFRECRMGQEVPTLFSELKRGGYRTSVFGKCHFIPVKYAETRKDKTLPYDDYRDYYMSLGIDDLCLQDGKLVSAWHYDDYSKELEAHGHLQAYRDAAWNKETQKVYPSPLPKEWHPDSWVGRKAAEYIASYDGQEPLFTWVSFSGPHYPFDAPADYYDKVDMSRAQPRHVKQGEFDPESRIHHTSYHGPGRIDGSAAAPDRACKNFSDEYWDTLTRNYFANIVQIDEYIGCILDAVKARFGDNVLIIFTADHGEMLGHHGIWGKNNCAYEDVWNVPLLVQYPGEKEHVRLDEKVMLVDIMPTCLKAAQLPPVVSDGDDFKHIAAQGGHPYVICEGEGFAAISDGETKYIQVNKPDENFAELVHLPQDPYEFDNAVEAPEHAARLFRLQRKLAEVFMQNILA</sequence>
<dbReference type="EMBL" id="SIRE01000001">
    <property type="protein sequence ID" value="TBL81967.1"/>
    <property type="molecule type" value="Genomic_DNA"/>
</dbReference>
<evidence type="ECO:0000256" key="1">
    <source>
        <dbReference type="ARBA" id="ARBA00022723"/>
    </source>
</evidence>
<accession>A0A4Q9DXT9</accession>
<name>A0A4Q9DXT9_9BACL</name>
<dbReference type="PANTHER" id="PTHR45953:SF1">
    <property type="entry name" value="IDURONATE 2-SULFATASE"/>
    <property type="match status" value="1"/>
</dbReference>
<dbReference type="AlphaFoldDB" id="A0A4Q9DXT9"/>
<dbReference type="OrthoDB" id="9762324at2"/>
<organism evidence="4 5">
    <name type="scientific">Paenibacillus thalictri</name>
    <dbReference type="NCBI Taxonomy" id="2527873"/>
    <lineage>
        <taxon>Bacteria</taxon>
        <taxon>Bacillati</taxon>
        <taxon>Bacillota</taxon>
        <taxon>Bacilli</taxon>
        <taxon>Bacillales</taxon>
        <taxon>Paenibacillaceae</taxon>
        <taxon>Paenibacillus</taxon>
    </lineage>
</organism>
<dbReference type="InterPro" id="IPR000917">
    <property type="entry name" value="Sulfatase_N"/>
</dbReference>
<feature type="domain" description="Sulfatase N-terminal" evidence="3">
    <location>
        <begin position="4"/>
        <end position="380"/>
    </location>
</feature>